<reference evidence="1" key="1">
    <citation type="submission" date="2022-09" db="EMBL/GenBank/DDBJ databases">
        <title>Chromosome-level assembly of Trichoderma breve T069, a fungus used in development of biopesticide product.</title>
        <authorList>
            <person name="Lin R."/>
            <person name="Liu T."/>
        </authorList>
    </citation>
    <scope>NUCLEOTIDE SEQUENCE</scope>
    <source>
        <strain evidence="1">T069</strain>
    </source>
</reference>
<organism evidence="1 2">
    <name type="scientific">Trichoderma breve</name>
    <dbReference type="NCBI Taxonomy" id="2034170"/>
    <lineage>
        <taxon>Eukaryota</taxon>
        <taxon>Fungi</taxon>
        <taxon>Dikarya</taxon>
        <taxon>Ascomycota</taxon>
        <taxon>Pezizomycotina</taxon>
        <taxon>Sordariomycetes</taxon>
        <taxon>Hypocreomycetidae</taxon>
        <taxon>Hypocreales</taxon>
        <taxon>Hypocreaceae</taxon>
        <taxon>Trichoderma</taxon>
    </lineage>
</organism>
<dbReference type="RefSeq" id="XP_056023482.1">
    <property type="nucleotide sequence ID" value="XM_056178608.1"/>
</dbReference>
<dbReference type="GeneID" id="80873296"/>
<sequence>METSIIAKLAGITNELTLAAAKLNFDFTLIKVEAPKEYSGVNDSLSEARRENAENGALHRTARKLGALFDGIPPSAGHLLAAYGKRVSEICQKAKISPQDRERHGIFARYCGTDSGGLWAAATSGTNAIAVHLLACMMAEAFKAPESVSLWCELIERRKAEIGNTLDQAGSVDMATLLACKQEFSRSELAAWDNSARSWIQTANNKTRDQRNTVLHYTDKTGLAVNRDFEPYQSVTLAWKDAMSSMDSLIMGVPQKVRNGAILLAMRSWHLYPDLCILDHGPDVISQKDGLFPTSGIITIDLEHTDDTAGSISWSLPLSYLRYYGDPVIVNQTLGVASDRISMDQFRFVLLGCVICTWSKFTKSVDEALDLLMTLVKALRWPERSTPDPSNLQRMQKITSKTSWLGQILTAAEDLSSGGEIERATARKLMGYGRRYDFCIGDSEVAEIVSIGPMTRIGTDPDPRRAQLGHGSRDIGRYFSADILKEVLGMYHFDYVKLTDWFATHMRALHPVFLRSLRGCASAVEMYGRLPDATVDPEIISKISLSDASWISSREEQHSSPLRLTLTRPEAFACITMFECGRLLDVGHFQEVFAITSNDAIFVATPLLADPYEAPIDTEIKRVSGNIGKPGVSLLVPPPEPRIREANTGEWNLLNHNSFSGEAEDNFPKTSMHLSLTQYQQGLLDRTTNQHYIDNNTVLHEALVQVFDSSKWVGDLNLLSTLSSSLISRVECHCREDASADEQSFDSSLAALQKSFSMIIVDNWEELLIPPLDPAISVVRAADNWIGRLAAAGISIRLKAEEEDLGKLVLIL</sequence>
<protein>
    <submittedName>
        <fullName evidence="1">Uncharacterized protein</fullName>
    </submittedName>
</protein>
<proteinExistence type="predicted"/>
<accession>A0A9W9B4X4</accession>
<dbReference type="Proteomes" id="UP001140511">
    <property type="component" value="Unassembled WGS sequence"/>
</dbReference>
<gene>
    <name evidence="1" type="ORF">T069G_11403</name>
</gene>
<evidence type="ECO:0000313" key="2">
    <source>
        <dbReference type="Proteomes" id="UP001140511"/>
    </source>
</evidence>
<comment type="caution">
    <text evidence="1">The sequence shown here is derived from an EMBL/GenBank/DDBJ whole genome shotgun (WGS) entry which is preliminary data.</text>
</comment>
<dbReference type="EMBL" id="JAOPEN010000008">
    <property type="protein sequence ID" value="KAJ4854424.1"/>
    <property type="molecule type" value="Genomic_DNA"/>
</dbReference>
<keyword evidence="2" id="KW-1185">Reference proteome</keyword>
<evidence type="ECO:0000313" key="1">
    <source>
        <dbReference type="EMBL" id="KAJ4854424.1"/>
    </source>
</evidence>
<dbReference type="AlphaFoldDB" id="A0A9W9B4X4"/>
<name>A0A9W9B4X4_9HYPO</name>